<dbReference type="EMBL" id="CABFJX010000190">
    <property type="protein sequence ID" value="VTT66806.1"/>
    <property type="molecule type" value="Genomic_DNA"/>
</dbReference>
<name>A0A5Q3CW77_FUSFU</name>
<reference evidence="2" key="1">
    <citation type="submission" date="2019-05" db="EMBL/GenBank/DDBJ databases">
        <authorList>
            <person name="Piombo E."/>
        </authorList>
    </citation>
    <scope>NUCLEOTIDE SEQUENCE</scope>
    <source>
        <strain evidence="2">C2S</strain>
    </source>
</reference>
<feature type="domain" description="Non-reducing end beta-L-arabinofuranosidase-like GH127 catalytic" evidence="1">
    <location>
        <begin position="1"/>
        <end position="104"/>
    </location>
</feature>
<protein>
    <recommendedName>
        <fullName evidence="1">Non-reducing end beta-L-arabinofuranosidase-like GH127 catalytic domain-containing protein</fullName>
    </recommendedName>
</protein>
<dbReference type="PANTHER" id="PTHR43465:SF2">
    <property type="entry name" value="DUF1680 DOMAIN PROTEIN (AFU_ORTHOLOGUE AFUA_1G08910)"/>
    <property type="match status" value="1"/>
</dbReference>
<dbReference type="Proteomes" id="UP000760494">
    <property type="component" value="Unassembled WGS sequence"/>
</dbReference>
<dbReference type="AlphaFoldDB" id="A0A5Q3CW77"/>
<comment type="caution">
    <text evidence="2">The sequence shown here is derived from an EMBL/GenBank/DDBJ whole genome shotgun (WGS) entry which is preliminary data.</text>
</comment>
<accession>A0A5Q3CW77</accession>
<gene>
    <name evidence="2" type="ORF">C2S_6629</name>
</gene>
<dbReference type="Pfam" id="PF07944">
    <property type="entry name" value="Beta-AFase-like_GH127_cat"/>
    <property type="match status" value="1"/>
</dbReference>
<organism evidence="2 3">
    <name type="scientific">Fusarium fujikuroi</name>
    <name type="common">Bakanae and foot rot disease fungus</name>
    <name type="synonym">Gibberella fujikuroi</name>
    <dbReference type="NCBI Taxonomy" id="5127"/>
    <lineage>
        <taxon>Eukaryota</taxon>
        <taxon>Fungi</taxon>
        <taxon>Dikarya</taxon>
        <taxon>Ascomycota</taxon>
        <taxon>Pezizomycotina</taxon>
        <taxon>Sordariomycetes</taxon>
        <taxon>Hypocreomycetidae</taxon>
        <taxon>Hypocreales</taxon>
        <taxon>Nectriaceae</taxon>
        <taxon>Fusarium</taxon>
        <taxon>Fusarium fujikuroi species complex</taxon>
    </lineage>
</organism>
<dbReference type="InterPro" id="IPR049174">
    <property type="entry name" value="Beta-AFase-like"/>
</dbReference>
<dbReference type="InterPro" id="IPR012878">
    <property type="entry name" value="Beta-AFase-like_GH127_cat"/>
</dbReference>
<evidence type="ECO:0000313" key="3">
    <source>
        <dbReference type="Proteomes" id="UP000760494"/>
    </source>
</evidence>
<evidence type="ECO:0000259" key="1">
    <source>
        <dbReference type="Pfam" id="PF07944"/>
    </source>
</evidence>
<dbReference type="PANTHER" id="PTHR43465">
    <property type="entry name" value="DUF1680 DOMAIN PROTEIN (AFU_ORTHOLOGUE AFUA_1G08910)"/>
    <property type="match status" value="1"/>
</dbReference>
<proteinExistence type="predicted"/>
<sequence>MVDREMYLTGGISVMVQREDFGIDYLLPQGTDEGGCCAETCASIAFLTLAQRMLHLNLDSRYADFVEICLYNTIMTAMSLDDKSFTYINQLASSKTNKNVRERWFCLGGYLWDYGNDVKGVFVNFHLYTSAELQFKAGYSTITLRQKTDWPREGKADFK</sequence>
<evidence type="ECO:0000313" key="2">
    <source>
        <dbReference type="EMBL" id="VTT66806.1"/>
    </source>
</evidence>